<dbReference type="Gene3D" id="3.30.420.310">
    <property type="entry name" value="2-keto-3-deoxy-galactonokinase, C-terminal domain"/>
    <property type="match status" value="1"/>
</dbReference>
<dbReference type="RefSeq" id="WP_104358688.1">
    <property type="nucleotide sequence ID" value="NZ_CP064338.1"/>
</dbReference>
<proteinExistence type="predicted"/>
<dbReference type="InterPro" id="IPR042258">
    <property type="entry name" value="DGOK_N"/>
</dbReference>
<dbReference type="Gene3D" id="3.30.420.300">
    <property type="entry name" value="2-keto-3-deoxy-galactonokinase, substrate binding domain"/>
    <property type="match status" value="1"/>
</dbReference>
<protein>
    <submittedName>
        <fullName evidence="1">2-dehydro-3-deoxygalactonokinase</fullName>
    </submittedName>
</protein>
<organism evidence="1 2">
    <name type="scientific">Caldimonas thermodepolymerans</name>
    <dbReference type="NCBI Taxonomy" id="215580"/>
    <lineage>
        <taxon>Bacteria</taxon>
        <taxon>Pseudomonadati</taxon>
        <taxon>Pseudomonadota</taxon>
        <taxon>Betaproteobacteria</taxon>
        <taxon>Burkholderiales</taxon>
        <taxon>Sphaerotilaceae</taxon>
        <taxon>Caldimonas</taxon>
    </lineage>
</organism>
<dbReference type="GO" id="GO:0008671">
    <property type="term" value="F:2-dehydro-3-deoxygalactonokinase activity"/>
    <property type="evidence" value="ECO:0007669"/>
    <property type="project" value="InterPro"/>
</dbReference>
<sequence>MSGAAPAGAHWVGIDWGTTHRRAWYFAGGELAGRYADDQGVLACAPRFAESLRELLQRLSAPADSTVVMAGMVGSATGWQEVPYLDAGQPVTAWARQLVPVAGAARWFIVPGCCWQQGDEVDVMRGEETQLLGAWSWAPRDGWYLLPGTHSKWVQLRDGRVVQLRTCMSGELYALLSRHGTLASLMPPAAGGRADDPLVHAQAFAQGVHAAGRGDLSRELFGCRARVVTGRLRREEAGAYLSGLLLGTEWHEALAHGLPRDAAVCVIGCPALSRLHLRCAQVLGLEAVALDADAVQVAAWRALGARAMETQA</sequence>
<keyword evidence="2" id="KW-1185">Reference proteome</keyword>
<dbReference type="GO" id="GO:0034194">
    <property type="term" value="P:D-galactonate catabolic process"/>
    <property type="evidence" value="ECO:0007669"/>
    <property type="project" value="InterPro"/>
</dbReference>
<dbReference type="Pfam" id="PF05035">
    <property type="entry name" value="DGOK"/>
    <property type="match status" value="1"/>
</dbReference>
<dbReference type="AlphaFoldDB" id="A0A2S5T140"/>
<evidence type="ECO:0000313" key="1">
    <source>
        <dbReference type="EMBL" id="PPE68693.1"/>
    </source>
</evidence>
<reference evidence="1 2" key="1">
    <citation type="submission" date="2018-02" db="EMBL/GenBank/DDBJ databases">
        <title>Reclassifiation of [Polyangium] brachysporum DSM 7029 as Guopingzhaonella breviflexa gen. nov., sp. nov., a member of the family Comamonadaceae.</title>
        <authorList>
            <person name="Tang B."/>
        </authorList>
    </citation>
    <scope>NUCLEOTIDE SEQUENCE [LARGE SCALE GENOMIC DNA]</scope>
    <source>
        <strain evidence="1 2">DSM 15344</strain>
    </source>
</reference>
<dbReference type="InterPro" id="IPR042257">
    <property type="entry name" value="DGOK_C"/>
</dbReference>
<comment type="caution">
    <text evidence="1">The sequence shown here is derived from an EMBL/GenBank/DDBJ whole genome shotgun (WGS) entry which is preliminary data.</text>
</comment>
<gene>
    <name evidence="1" type="ORF">C1702_15820</name>
</gene>
<dbReference type="InterPro" id="IPR007729">
    <property type="entry name" value="DGOK"/>
</dbReference>
<dbReference type="Proteomes" id="UP000239406">
    <property type="component" value="Unassembled WGS sequence"/>
</dbReference>
<keyword evidence="1" id="KW-0418">Kinase</keyword>
<accession>A0A2S5T140</accession>
<dbReference type="EMBL" id="PSNY01000021">
    <property type="protein sequence ID" value="PPE68693.1"/>
    <property type="molecule type" value="Genomic_DNA"/>
</dbReference>
<evidence type="ECO:0000313" key="2">
    <source>
        <dbReference type="Proteomes" id="UP000239406"/>
    </source>
</evidence>
<name>A0A2S5T140_9BURK</name>
<keyword evidence="1" id="KW-0808">Transferase</keyword>